<feature type="compositionally biased region" description="Basic and acidic residues" evidence="1">
    <location>
        <begin position="455"/>
        <end position="471"/>
    </location>
</feature>
<evidence type="ECO:0000313" key="3">
    <source>
        <dbReference type="Proteomes" id="UP000016932"/>
    </source>
</evidence>
<evidence type="ECO:0000313" key="2">
    <source>
        <dbReference type="EMBL" id="EME78203.1"/>
    </source>
</evidence>
<gene>
    <name evidence="2" type="ORF">MYCFIDRAFT_179641</name>
</gene>
<evidence type="ECO:0000256" key="1">
    <source>
        <dbReference type="SAM" id="MobiDB-lite"/>
    </source>
</evidence>
<dbReference type="eggNOG" id="ENOG502SYKH">
    <property type="taxonomic scope" value="Eukaryota"/>
</dbReference>
<feature type="region of interest" description="Disordered" evidence="1">
    <location>
        <begin position="450"/>
        <end position="482"/>
    </location>
</feature>
<dbReference type="EMBL" id="KB446564">
    <property type="protein sequence ID" value="EME78203.1"/>
    <property type="molecule type" value="Genomic_DNA"/>
</dbReference>
<reference evidence="2 3" key="1">
    <citation type="journal article" date="2012" name="PLoS Pathog.">
        <title>Diverse lifestyles and strategies of plant pathogenesis encoded in the genomes of eighteen Dothideomycetes fungi.</title>
        <authorList>
            <person name="Ohm R.A."/>
            <person name="Feau N."/>
            <person name="Henrissat B."/>
            <person name="Schoch C.L."/>
            <person name="Horwitz B.A."/>
            <person name="Barry K.W."/>
            <person name="Condon B.J."/>
            <person name="Copeland A.C."/>
            <person name="Dhillon B."/>
            <person name="Glaser F."/>
            <person name="Hesse C.N."/>
            <person name="Kosti I."/>
            <person name="LaButti K."/>
            <person name="Lindquist E.A."/>
            <person name="Lucas S."/>
            <person name="Salamov A.A."/>
            <person name="Bradshaw R.E."/>
            <person name="Ciuffetti L."/>
            <person name="Hamelin R.C."/>
            <person name="Kema G.H.J."/>
            <person name="Lawrence C."/>
            <person name="Scott J.A."/>
            <person name="Spatafora J.W."/>
            <person name="Turgeon B.G."/>
            <person name="de Wit P.J.G.M."/>
            <person name="Zhong S."/>
            <person name="Goodwin S.B."/>
            <person name="Grigoriev I.V."/>
        </authorList>
    </citation>
    <scope>NUCLEOTIDE SEQUENCE [LARGE SCALE GENOMIC DNA]</scope>
    <source>
        <strain evidence="2 3">CIRAD86</strain>
    </source>
</reference>
<dbReference type="GeneID" id="19334168"/>
<sequence length="522" mass="57446">MTVVVVLPYEIACLRHWLRKLLPAKAAETLKPPCANSNPDEKHSGGGDSDLDLMTSCTISMHIVSPNPISPHLPTLTHRTTHHVPVLVLVLIITVDSIEKKIGQSTGHPVDTNKYREKNEKFTDKLRGLFEKKTGKKVSYPGGVEFLVRETDEVRSWIFYDTHEFCSNDEHEVTSFLISGPQDLTPSYARHDKVASRHGRDPNAQWRAKLLLIIRKSSIPGDESCPVVDDNIAVNFVGSRERCSGVFSIQRAREYATQTLDKDKKILLTLCSHCLRTDLIPSKKIFLITLLPLAITSKRSSTAFCDQLALHFGCIAYIQFHSSCATLLSVTAHNKASRWISLAARGVDTSHAFCNLMGENGVLGVLASAGVEGAEAPNVTVIWNTTAMRIIDCSTASVTVTVLGPVRCYSRYKTLIDNTARAADAMSSLLTLTAAFQSPRLVWPRLPCVSSGSVSERKTRSRASVDKHHDQGPNYPIGTGFSQPSACEPAPAERLALLRICTGTRILPLHPPTTSPHNPRYR</sequence>
<dbReference type="HOGENOM" id="CLU_521864_0_0_1"/>
<dbReference type="RefSeq" id="XP_007931874.1">
    <property type="nucleotide sequence ID" value="XM_007933683.1"/>
</dbReference>
<organism evidence="2 3">
    <name type="scientific">Pseudocercospora fijiensis (strain CIRAD86)</name>
    <name type="common">Black leaf streak disease fungus</name>
    <name type="synonym">Mycosphaerella fijiensis</name>
    <dbReference type="NCBI Taxonomy" id="383855"/>
    <lineage>
        <taxon>Eukaryota</taxon>
        <taxon>Fungi</taxon>
        <taxon>Dikarya</taxon>
        <taxon>Ascomycota</taxon>
        <taxon>Pezizomycotina</taxon>
        <taxon>Dothideomycetes</taxon>
        <taxon>Dothideomycetidae</taxon>
        <taxon>Mycosphaerellales</taxon>
        <taxon>Mycosphaerellaceae</taxon>
        <taxon>Pseudocercospora</taxon>
    </lineage>
</organism>
<protein>
    <submittedName>
        <fullName evidence="2">Uncharacterized protein</fullName>
    </submittedName>
</protein>
<dbReference type="OrthoDB" id="3050608at2759"/>
<name>M3AM48_PSEFD</name>
<dbReference type="VEuPathDB" id="FungiDB:MYCFIDRAFT_179641"/>
<proteinExistence type="predicted"/>
<dbReference type="AlphaFoldDB" id="M3AM48"/>
<accession>M3AM48</accession>
<dbReference type="KEGG" id="pfj:MYCFIDRAFT_179641"/>
<keyword evidence="3" id="KW-1185">Reference proteome</keyword>
<dbReference type="Proteomes" id="UP000016932">
    <property type="component" value="Unassembled WGS sequence"/>
</dbReference>